<dbReference type="Proteomes" id="UP000076858">
    <property type="component" value="Unassembled WGS sequence"/>
</dbReference>
<comment type="caution">
    <text evidence="1">The sequence shown here is derived from an EMBL/GenBank/DDBJ whole genome shotgun (WGS) entry which is preliminary data.</text>
</comment>
<keyword evidence="2" id="KW-1185">Reference proteome</keyword>
<dbReference type="AlphaFoldDB" id="A0A164SAQ7"/>
<organism evidence="1 2">
    <name type="scientific">Daphnia magna</name>
    <dbReference type="NCBI Taxonomy" id="35525"/>
    <lineage>
        <taxon>Eukaryota</taxon>
        <taxon>Metazoa</taxon>
        <taxon>Ecdysozoa</taxon>
        <taxon>Arthropoda</taxon>
        <taxon>Crustacea</taxon>
        <taxon>Branchiopoda</taxon>
        <taxon>Diplostraca</taxon>
        <taxon>Cladocera</taxon>
        <taxon>Anomopoda</taxon>
        <taxon>Daphniidae</taxon>
        <taxon>Daphnia</taxon>
    </lineage>
</organism>
<accession>A0A164SAQ7</accession>
<reference evidence="1 2" key="1">
    <citation type="submission" date="2016-03" db="EMBL/GenBank/DDBJ databases">
        <title>EvidentialGene: Evidence-directed Construction of Genes on Genomes.</title>
        <authorList>
            <person name="Gilbert D.G."/>
            <person name="Choi J.-H."/>
            <person name="Mockaitis K."/>
            <person name="Colbourne J."/>
            <person name="Pfrender M."/>
        </authorList>
    </citation>
    <scope>NUCLEOTIDE SEQUENCE [LARGE SCALE GENOMIC DNA]</scope>
    <source>
        <strain evidence="1 2">Xinb3</strain>
        <tissue evidence="1">Complete organism</tissue>
    </source>
</reference>
<protein>
    <submittedName>
        <fullName evidence="1">Uncharacterized protein</fullName>
    </submittedName>
</protein>
<evidence type="ECO:0000313" key="2">
    <source>
        <dbReference type="Proteomes" id="UP000076858"/>
    </source>
</evidence>
<name>A0A164SAQ7_9CRUS</name>
<proteinExistence type="predicted"/>
<dbReference type="EMBL" id="LRGB01002066">
    <property type="protein sequence ID" value="KZS09425.1"/>
    <property type="molecule type" value="Genomic_DNA"/>
</dbReference>
<gene>
    <name evidence="1" type="ORF">APZ42_026269</name>
</gene>
<evidence type="ECO:0000313" key="1">
    <source>
        <dbReference type="EMBL" id="KZS09425.1"/>
    </source>
</evidence>
<sequence length="51" mass="6137">MCRRWRTRARSGESFSMRIQNKKTSIFLVVVFENQLSVNEDRTECDRPKET</sequence>